<evidence type="ECO:0008006" key="4">
    <source>
        <dbReference type="Google" id="ProtNLM"/>
    </source>
</evidence>
<name>A7TI02_VANPO</name>
<protein>
    <recommendedName>
        <fullName evidence="4">Ketopantoate reductase C-terminal domain-containing protein</fullName>
    </recommendedName>
</protein>
<feature type="region of interest" description="Disordered" evidence="1">
    <location>
        <begin position="453"/>
        <end position="573"/>
    </location>
</feature>
<dbReference type="PANTHER" id="PTHR21708:SF25">
    <property type="entry name" value="PROTEIN PAM1-RELATED"/>
    <property type="match status" value="1"/>
</dbReference>
<feature type="compositionally biased region" description="Polar residues" evidence="1">
    <location>
        <begin position="460"/>
        <end position="484"/>
    </location>
</feature>
<feature type="region of interest" description="Disordered" evidence="1">
    <location>
        <begin position="652"/>
        <end position="688"/>
    </location>
</feature>
<proteinExistence type="predicted"/>
<dbReference type="STRING" id="436907.A7TI02"/>
<dbReference type="OMA" id="HTEMINI"/>
<keyword evidence="3" id="KW-1185">Reference proteome</keyword>
<dbReference type="HOGENOM" id="CLU_352030_0_0_1"/>
<feature type="compositionally biased region" description="Low complexity" evidence="1">
    <location>
        <begin position="506"/>
        <end position="516"/>
    </location>
</feature>
<reference evidence="2 3" key="1">
    <citation type="journal article" date="2007" name="Proc. Natl. Acad. Sci. U.S.A.">
        <title>Independent sorting-out of thousands of duplicated gene pairs in two yeast species descended from a whole-genome duplication.</title>
        <authorList>
            <person name="Scannell D.R."/>
            <person name="Frank A.C."/>
            <person name="Conant G.C."/>
            <person name="Byrne K.P."/>
            <person name="Woolfit M."/>
            <person name="Wolfe K.H."/>
        </authorList>
    </citation>
    <scope>NUCLEOTIDE SEQUENCE [LARGE SCALE GENOMIC DNA]</scope>
    <source>
        <strain evidence="3">ATCC 22028 / DSM 70294 / BCRC 21397 / CBS 2163 / NBRC 10782 / NRRL Y-8283 / UCD 57-17</strain>
    </source>
</reference>
<dbReference type="RefSeq" id="XP_001646022.1">
    <property type="nucleotide sequence ID" value="XM_001645972.1"/>
</dbReference>
<dbReference type="GeneID" id="5546437"/>
<dbReference type="InParanoid" id="A7TI02"/>
<sequence>MSSLKVLFLGNHPNVIFYTSRLQLAKNVELYNVYDSDITDFQLETQKYGKLNLQIKNHFKTVSDLLIKYNNQNLIFDIVILSPCWVYDFQKNSNQLQHLVNTNTKIIIESTGYVSLESTIKPYLDPSTTVFSIISSYDIRYNKSNNSFKEYSLKNKDANNIYLGTIGITSEGSLLTSYHERSETLLLSLQRLFKKLLAKDTIELCSLSPSEYLSKKWFYALQRICFDSAMIFFNISDPYKLQPLLNENKSINGIYDELISLVGKMGLKEKFSRDVMHNLWKSNFINKINNLTAPLVHNFMSQIYLSDIELTLSQPRALAKLFSVECPRLEFLHFTISQMIKMNQGESTLFERSNINNEGNIQLLKTHARLKKEFDELQASLDEKNFSIIQIKNDSKKVTQYTFTLNKEANILQNQLDELSARQLETSNNKVKNLRFSETPDIYNEINDNNRITKIPSGRGTPSTSIMKNGYNPNDGNSNLMRQQKQQDIEFQRRSKMGKSKQFEFQQQQQQQQQQQRSNYPQYHAPSPSMSEQYFTQQPDSNNHYYDRRGSLADSVQTGNNNYQNNGHRLIRPTSRKNRTSDFADIRRTSSIEAETFRNSLTMSMSIDSGLNNSYLQRPHSRTPSNYSEIPENISRTSSIIDGSGMSGRYPPVMESSRTPTNPMKRFSTNDIPQNHHLQQQQQQQQQKPITNENLTLFNTLSNAKMNGNSRIQQQNKNRHTIQLSTNQTYLTPLDTQKRGTILSETSIESANISTFDPKPISPATSSATDELSPELTSNSKTKKSQFSSFFSRKSKKKQ</sequence>
<dbReference type="PhylomeDB" id="A7TI02"/>
<feature type="compositionally biased region" description="Polar residues" evidence="1">
    <location>
        <begin position="528"/>
        <end position="544"/>
    </location>
</feature>
<feature type="region of interest" description="Disordered" evidence="1">
    <location>
        <begin position="754"/>
        <end position="799"/>
    </location>
</feature>
<evidence type="ECO:0000313" key="3">
    <source>
        <dbReference type="Proteomes" id="UP000000267"/>
    </source>
</evidence>
<dbReference type="PANTHER" id="PTHR21708">
    <property type="entry name" value="PROBABLE 2-DEHYDROPANTOATE 2-REDUCTASE"/>
    <property type="match status" value="1"/>
</dbReference>
<dbReference type="InterPro" id="IPR051402">
    <property type="entry name" value="KPR-Related"/>
</dbReference>
<dbReference type="AlphaFoldDB" id="A7TI02"/>
<dbReference type="GO" id="GO:0005737">
    <property type="term" value="C:cytoplasm"/>
    <property type="evidence" value="ECO:0007669"/>
    <property type="project" value="TreeGrafter"/>
</dbReference>
<dbReference type="eggNOG" id="ENOG502QT3Z">
    <property type="taxonomic scope" value="Eukaryota"/>
</dbReference>
<accession>A7TI02</accession>
<evidence type="ECO:0000313" key="2">
    <source>
        <dbReference type="EMBL" id="EDO18164.1"/>
    </source>
</evidence>
<dbReference type="OrthoDB" id="5302359at2759"/>
<dbReference type="EMBL" id="DS480393">
    <property type="protein sequence ID" value="EDO18164.1"/>
    <property type="molecule type" value="Genomic_DNA"/>
</dbReference>
<dbReference type="KEGG" id="vpo:Kpol_1031p71"/>
<organism evidence="3">
    <name type="scientific">Vanderwaltozyma polyspora (strain ATCC 22028 / DSM 70294 / BCRC 21397 / CBS 2163 / NBRC 10782 / NRRL Y-8283 / UCD 57-17)</name>
    <name type="common">Kluyveromyces polysporus</name>
    <dbReference type="NCBI Taxonomy" id="436907"/>
    <lineage>
        <taxon>Eukaryota</taxon>
        <taxon>Fungi</taxon>
        <taxon>Dikarya</taxon>
        <taxon>Ascomycota</taxon>
        <taxon>Saccharomycotina</taxon>
        <taxon>Saccharomycetes</taxon>
        <taxon>Saccharomycetales</taxon>
        <taxon>Saccharomycetaceae</taxon>
        <taxon>Vanderwaltozyma</taxon>
    </lineage>
</organism>
<feature type="compositionally biased region" description="Polar residues" evidence="1">
    <location>
        <begin position="656"/>
        <end position="678"/>
    </location>
</feature>
<evidence type="ECO:0000256" key="1">
    <source>
        <dbReference type="SAM" id="MobiDB-lite"/>
    </source>
</evidence>
<gene>
    <name evidence="2" type="ORF">Kpol_1031p71</name>
</gene>
<feature type="compositionally biased region" description="Polar residues" evidence="1">
    <location>
        <begin position="554"/>
        <end position="567"/>
    </location>
</feature>
<dbReference type="Proteomes" id="UP000000267">
    <property type="component" value="Unassembled WGS sequence"/>
</dbReference>